<evidence type="ECO:0000259" key="4">
    <source>
        <dbReference type="PROSITE" id="PS51186"/>
    </source>
</evidence>
<dbReference type="EMBL" id="JAQNDN010000027">
    <property type="protein sequence ID" value="MDC0675327.1"/>
    <property type="molecule type" value="Genomic_DNA"/>
</dbReference>
<reference evidence="5 6" key="1">
    <citation type="submission" date="2022-11" db="EMBL/GenBank/DDBJ databases">
        <title>Minimal conservation of predation-associated metabolite biosynthetic gene clusters underscores biosynthetic potential of Myxococcota including descriptions for ten novel species: Archangium lansinium sp. nov., Myxococcus landrumus sp. nov., Nannocystis bai.</title>
        <authorList>
            <person name="Ahearne A."/>
            <person name="Stevens C."/>
            <person name="Dowd S."/>
        </authorList>
    </citation>
    <scope>NUCLEOTIDE SEQUENCE [LARGE SCALE GENOMIC DNA]</scope>
    <source>
        <strain evidence="5 6">NCELM</strain>
    </source>
</reference>
<comment type="similarity">
    <text evidence="3">Belongs to the acetyltransferase family. RimJ subfamily.</text>
</comment>
<comment type="caution">
    <text evidence="5">The sequence shown here is derived from an EMBL/GenBank/DDBJ whole genome shotgun (WGS) entry which is preliminary data.</text>
</comment>
<evidence type="ECO:0000313" key="5">
    <source>
        <dbReference type="EMBL" id="MDC0675327.1"/>
    </source>
</evidence>
<keyword evidence="6" id="KW-1185">Reference proteome</keyword>
<dbReference type="RefSeq" id="WP_272010300.1">
    <property type="nucleotide sequence ID" value="NZ_JAQNDN010000027.1"/>
</dbReference>
<dbReference type="PANTHER" id="PTHR43792">
    <property type="entry name" value="GNAT FAMILY, PUTATIVE (AFU_ORTHOLOGUE AFUA_3G00765)-RELATED-RELATED"/>
    <property type="match status" value="1"/>
</dbReference>
<organism evidence="5 6">
    <name type="scientific">Nannocystis radixulma</name>
    <dbReference type="NCBI Taxonomy" id="2995305"/>
    <lineage>
        <taxon>Bacteria</taxon>
        <taxon>Pseudomonadati</taxon>
        <taxon>Myxococcota</taxon>
        <taxon>Polyangia</taxon>
        <taxon>Nannocystales</taxon>
        <taxon>Nannocystaceae</taxon>
        <taxon>Nannocystis</taxon>
    </lineage>
</organism>
<dbReference type="Gene3D" id="3.40.630.30">
    <property type="match status" value="1"/>
</dbReference>
<gene>
    <name evidence="5" type="ORF">POL58_46725</name>
</gene>
<evidence type="ECO:0000256" key="2">
    <source>
        <dbReference type="ARBA" id="ARBA00023315"/>
    </source>
</evidence>
<dbReference type="InterPro" id="IPR000182">
    <property type="entry name" value="GNAT_dom"/>
</dbReference>
<dbReference type="InterPro" id="IPR016181">
    <property type="entry name" value="Acyl_CoA_acyltransferase"/>
</dbReference>
<sequence length="182" mass="19836">MLASDPHVSLHAPCEGDAAEYLDAVAASRALHEPWVSPPATREAFTAYLERVRTPTHAGFFVRAEGRLVGVVNINNIVMGAFRSGYLGYYGFAGGEGRGLMSAGLRLVVDAALGELGLHRVEANIQPDNVRSIALLRRLGFVREGFSRRYLFIAGQWRDHERWAITAEDWGARGAGSSAQAR</sequence>
<name>A0ABT5BMK1_9BACT</name>
<evidence type="ECO:0000256" key="3">
    <source>
        <dbReference type="ARBA" id="ARBA00038502"/>
    </source>
</evidence>
<dbReference type="SUPFAM" id="SSF55729">
    <property type="entry name" value="Acyl-CoA N-acyltransferases (Nat)"/>
    <property type="match status" value="1"/>
</dbReference>
<dbReference type="PANTHER" id="PTHR43792:SF8">
    <property type="entry name" value="[RIBOSOMAL PROTEIN US5]-ALANINE N-ACETYLTRANSFERASE"/>
    <property type="match status" value="1"/>
</dbReference>
<keyword evidence="1" id="KW-0808">Transferase</keyword>
<protein>
    <submittedName>
        <fullName evidence="5">GNAT family protein</fullName>
    </submittedName>
</protein>
<feature type="domain" description="N-acetyltransferase" evidence="4">
    <location>
        <begin position="19"/>
        <end position="168"/>
    </location>
</feature>
<accession>A0ABT5BMK1</accession>
<dbReference type="PROSITE" id="PS51186">
    <property type="entry name" value="GNAT"/>
    <property type="match status" value="1"/>
</dbReference>
<keyword evidence="2" id="KW-0012">Acyltransferase</keyword>
<dbReference type="InterPro" id="IPR051531">
    <property type="entry name" value="N-acetyltransferase"/>
</dbReference>
<evidence type="ECO:0000313" key="6">
    <source>
        <dbReference type="Proteomes" id="UP001217838"/>
    </source>
</evidence>
<evidence type="ECO:0000256" key="1">
    <source>
        <dbReference type="ARBA" id="ARBA00022679"/>
    </source>
</evidence>
<dbReference type="Proteomes" id="UP001217838">
    <property type="component" value="Unassembled WGS sequence"/>
</dbReference>
<proteinExistence type="inferred from homology"/>
<dbReference type="Pfam" id="PF13302">
    <property type="entry name" value="Acetyltransf_3"/>
    <property type="match status" value="1"/>
</dbReference>